<evidence type="ECO:0000313" key="3">
    <source>
        <dbReference type="EMBL" id="KAF1725482.1"/>
    </source>
</evidence>
<reference evidence="3 4" key="1">
    <citation type="submission" date="2017-10" db="EMBL/GenBank/DDBJ databases">
        <title>Whole genome sequencing of members of genus Pseudoxanthomonas.</title>
        <authorList>
            <person name="Kumar S."/>
            <person name="Bansal K."/>
            <person name="Kaur A."/>
            <person name="Patil P."/>
            <person name="Sharma S."/>
            <person name="Patil P.B."/>
        </authorList>
    </citation>
    <scope>NUCLEOTIDE SEQUENCE [LARGE SCALE GENOMIC DNA]</scope>
    <source>
        <strain evidence="3 4">DSM 17109</strain>
    </source>
</reference>
<comment type="caution">
    <text evidence="3">The sequence shown here is derived from an EMBL/GenBank/DDBJ whole genome shotgun (WGS) entry which is preliminary data.</text>
</comment>
<dbReference type="SMART" id="SM00892">
    <property type="entry name" value="Endonuclease_NS"/>
    <property type="match status" value="1"/>
</dbReference>
<accession>A0ABQ6ZHX6</accession>
<dbReference type="RefSeq" id="WP_162337467.1">
    <property type="nucleotide sequence ID" value="NZ_JBHSRQ010000015.1"/>
</dbReference>
<dbReference type="PANTHER" id="PTHR13966:SF5">
    <property type="entry name" value="ENDONUCLEASE G, MITOCHONDRIAL"/>
    <property type="match status" value="1"/>
</dbReference>
<dbReference type="Gene3D" id="3.40.570.10">
    <property type="entry name" value="Extracellular Endonuclease, subunit A"/>
    <property type="match status" value="1"/>
</dbReference>
<dbReference type="InterPro" id="IPR044929">
    <property type="entry name" value="DNA/RNA_non-sp_Endonuclease_sf"/>
</dbReference>
<name>A0ABQ6ZHX6_9GAMM</name>
<keyword evidence="4" id="KW-1185">Reference proteome</keyword>
<feature type="domain" description="ENPP1-3/EXOG-like endonuclease/phosphodiesterase" evidence="1">
    <location>
        <begin position="126"/>
        <end position="338"/>
    </location>
</feature>
<dbReference type="InterPro" id="IPR020821">
    <property type="entry name" value="ENPP1-3/EXOG-like_nuc-like"/>
</dbReference>
<dbReference type="CDD" id="cd00091">
    <property type="entry name" value="NUC"/>
    <property type="match status" value="1"/>
</dbReference>
<evidence type="ECO:0000313" key="4">
    <source>
        <dbReference type="Proteomes" id="UP000781710"/>
    </source>
</evidence>
<evidence type="ECO:0008006" key="5">
    <source>
        <dbReference type="Google" id="ProtNLM"/>
    </source>
</evidence>
<gene>
    <name evidence="3" type="ORF">CSC78_08435</name>
</gene>
<dbReference type="InterPro" id="IPR001604">
    <property type="entry name" value="Endo_G_ENPP1-like_dom"/>
</dbReference>
<dbReference type="PANTHER" id="PTHR13966">
    <property type="entry name" value="ENDONUCLEASE RELATED"/>
    <property type="match status" value="1"/>
</dbReference>
<dbReference type="SUPFAM" id="SSF54060">
    <property type="entry name" value="His-Me finger endonucleases"/>
    <property type="match status" value="1"/>
</dbReference>
<evidence type="ECO:0000259" key="1">
    <source>
        <dbReference type="SMART" id="SM00477"/>
    </source>
</evidence>
<dbReference type="InterPro" id="IPR044925">
    <property type="entry name" value="His-Me_finger_sf"/>
</dbReference>
<organism evidence="3 4">
    <name type="scientific">Pseudoxanthomonas japonensis</name>
    <dbReference type="NCBI Taxonomy" id="69284"/>
    <lineage>
        <taxon>Bacteria</taxon>
        <taxon>Pseudomonadati</taxon>
        <taxon>Pseudomonadota</taxon>
        <taxon>Gammaproteobacteria</taxon>
        <taxon>Lysobacterales</taxon>
        <taxon>Lysobacteraceae</taxon>
        <taxon>Pseudoxanthomonas</taxon>
    </lineage>
</organism>
<protein>
    <recommendedName>
        <fullName evidence="5">Endonuclease G</fullName>
    </recommendedName>
</protein>
<dbReference type="Proteomes" id="UP000781710">
    <property type="component" value="Unassembled WGS sequence"/>
</dbReference>
<dbReference type="Pfam" id="PF01223">
    <property type="entry name" value="Endonuclease_NS"/>
    <property type="match status" value="1"/>
</dbReference>
<dbReference type="SMART" id="SM00477">
    <property type="entry name" value="NUC"/>
    <property type="match status" value="1"/>
</dbReference>
<feature type="domain" description="DNA/RNA non-specific endonuclease/pyrophosphatase/phosphodiesterase" evidence="2">
    <location>
        <begin position="125"/>
        <end position="338"/>
    </location>
</feature>
<dbReference type="EMBL" id="PDWW01000009">
    <property type="protein sequence ID" value="KAF1725482.1"/>
    <property type="molecule type" value="Genomic_DNA"/>
</dbReference>
<proteinExistence type="predicted"/>
<evidence type="ECO:0000259" key="2">
    <source>
        <dbReference type="SMART" id="SM00892"/>
    </source>
</evidence>
<dbReference type="InterPro" id="IPR040255">
    <property type="entry name" value="Non-specific_endonuclease"/>
</dbReference>
<sequence length="353" mass="37974">MTVPSSCAWLRAALLLAVGLVVVGCTTRGPVRSSTGDEAKRIPSRVPHDAAVRPHFGGEAATTIADAMGSPLMAGDAALPPPPPPETARTAMATTAATSTATTQCPFGEPVPRRGLDFGDTERVVRAGYALLHSADLKTPYWVCETYTTASLRSNVERGSLSFKADPQLRLARAVPRDYAGSSQHRTRAGLFPIDIGHMAPAEAHSSSASRMQDTFYLSNAVPQHRSMNRGQWARLEACARTTGPVRGAKWVISGPMVYTERDVAFVTVDTLGDGVVIPTHTWKILVYRTPADELRAWAAVMPNEVLPENAQLDDFATSIDAIEDATGFDFLPRLDAAEQRRLEGTVQPIPCQ</sequence>